<keyword evidence="3" id="KW-1185">Reference proteome</keyword>
<organism evidence="2 3">
    <name type="scientific">Saccharothrix xinjiangensis</name>
    <dbReference type="NCBI Taxonomy" id="204798"/>
    <lineage>
        <taxon>Bacteria</taxon>
        <taxon>Bacillati</taxon>
        <taxon>Actinomycetota</taxon>
        <taxon>Actinomycetes</taxon>
        <taxon>Pseudonocardiales</taxon>
        <taxon>Pseudonocardiaceae</taxon>
        <taxon>Saccharothrix</taxon>
    </lineage>
</organism>
<sequence>MWRLTGTPVRDRAAGRGRRARHGRDPLEALLAWWGNLAVETDREVSHWRGG</sequence>
<evidence type="ECO:0000313" key="3">
    <source>
        <dbReference type="Proteomes" id="UP001595833"/>
    </source>
</evidence>
<gene>
    <name evidence="2" type="ORF">ACFPFM_10835</name>
</gene>
<name>A0ABV9XY06_9PSEU</name>
<evidence type="ECO:0000313" key="2">
    <source>
        <dbReference type="EMBL" id="MFC5054252.1"/>
    </source>
</evidence>
<dbReference type="Proteomes" id="UP001595833">
    <property type="component" value="Unassembled WGS sequence"/>
</dbReference>
<protein>
    <submittedName>
        <fullName evidence="2">Uncharacterized protein</fullName>
    </submittedName>
</protein>
<evidence type="ECO:0000256" key="1">
    <source>
        <dbReference type="SAM" id="MobiDB-lite"/>
    </source>
</evidence>
<reference evidence="3" key="1">
    <citation type="journal article" date="2019" name="Int. J. Syst. Evol. Microbiol.">
        <title>The Global Catalogue of Microorganisms (GCM) 10K type strain sequencing project: providing services to taxonomists for standard genome sequencing and annotation.</title>
        <authorList>
            <consortium name="The Broad Institute Genomics Platform"/>
            <consortium name="The Broad Institute Genome Sequencing Center for Infectious Disease"/>
            <person name="Wu L."/>
            <person name="Ma J."/>
        </authorList>
    </citation>
    <scope>NUCLEOTIDE SEQUENCE [LARGE SCALE GENOMIC DNA]</scope>
    <source>
        <strain evidence="3">KCTC 12848</strain>
    </source>
</reference>
<accession>A0ABV9XY06</accession>
<dbReference type="EMBL" id="JBHSJB010000010">
    <property type="protein sequence ID" value="MFC5054252.1"/>
    <property type="molecule type" value="Genomic_DNA"/>
</dbReference>
<comment type="caution">
    <text evidence="2">The sequence shown here is derived from an EMBL/GenBank/DDBJ whole genome shotgun (WGS) entry which is preliminary data.</text>
</comment>
<proteinExistence type="predicted"/>
<dbReference type="RefSeq" id="WP_344041484.1">
    <property type="nucleotide sequence ID" value="NZ_BAAAKE010000029.1"/>
</dbReference>
<feature type="region of interest" description="Disordered" evidence="1">
    <location>
        <begin position="1"/>
        <end position="21"/>
    </location>
</feature>